<sequence length="52" mass="5611">MTIARARPKRKKALGGAYLALLAPLICGMFVCVVHSPREIAVVKPIPLKQAL</sequence>
<keyword evidence="2" id="KW-1185">Reference proteome</keyword>
<dbReference type="EMBL" id="LN829119">
    <property type="protein sequence ID" value="CPR16646.1"/>
    <property type="molecule type" value="Genomic_DNA"/>
</dbReference>
<name>A0A0D6JBW6_9HYPH</name>
<gene>
    <name evidence="1" type="ORF">YBN1229_v1_0902</name>
</gene>
<dbReference type="KEGG" id="fiy:BN1229_v1_0902"/>
<accession>A0A0D6JBW6</accession>
<evidence type="ECO:0000313" key="2">
    <source>
        <dbReference type="Proteomes" id="UP000033187"/>
    </source>
</evidence>
<organism evidence="1 2">
    <name type="scientific">Candidatus Filomicrobium marinum</name>
    <dbReference type="NCBI Taxonomy" id="1608628"/>
    <lineage>
        <taxon>Bacteria</taxon>
        <taxon>Pseudomonadati</taxon>
        <taxon>Pseudomonadota</taxon>
        <taxon>Alphaproteobacteria</taxon>
        <taxon>Hyphomicrobiales</taxon>
        <taxon>Hyphomicrobiaceae</taxon>
        <taxon>Filomicrobium</taxon>
    </lineage>
</organism>
<dbReference type="AlphaFoldDB" id="A0A0D6JBW6"/>
<protein>
    <submittedName>
        <fullName evidence="1">Uncharacterized protein</fullName>
    </submittedName>
</protein>
<dbReference type="KEGG" id="fil:BN1229_v1_0898"/>
<evidence type="ECO:0000313" key="1">
    <source>
        <dbReference type="EMBL" id="CPR16646.1"/>
    </source>
</evidence>
<dbReference type="Proteomes" id="UP000033187">
    <property type="component" value="Chromosome 1"/>
</dbReference>
<proteinExistence type="predicted"/>
<reference evidence="2" key="1">
    <citation type="submission" date="2015-02" db="EMBL/GenBank/DDBJ databases">
        <authorList>
            <person name="Chooi Y.-H."/>
        </authorList>
    </citation>
    <scope>NUCLEOTIDE SEQUENCE [LARGE SCALE GENOMIC DNA]</scope>
    <source>
        <strain evidence="2">strain Y</strain>
    </source>
</reference>